<reference evidence="3 4" key="1">
    <citation type="journal article" date="2015" name="Nature">
        <title>rRNA introns, odd ribosomes, and small enigmatic genomes across a large radiation of phyla.</title>
        <authorList>
            <person name="Brown C.T."/>
            <person name="Hug L.A."/>
            <person name="Thomas B.C."/>
            <person name="Sharon I."/>
            <person name="Castelle C.J."/>
            <person name="Singh A."/>
            <person name="Wilkins M.J."/>
            <person name="Williams K.H."/>
            <person name="Banfield J.F."/>
        </authorList>
    </citation>
    <scope>NUCLEOTIDE SEQUENCE [LARGE SCALE GENOMIC DNA]</scope>
</reference>
<gene>
    <name evidence="3" type="ORF">UR52_C0028G0003</name>
</gene>
<proteinExistence type="predicted"/>
<comment type="caution">
    <text evidence="3">The sequence shown here is derived from an EMBL/GenBank/DDBJ whole genome shotgun (WGS) entry which is preliminary data.</text>
</comment>
<keyword evidence="2" id="KW-0812">Transmembrane</keyword>
<feature type="transmembrane region" description="Helical" evidence="2">
    <location>
        <begin position="6"/>
        <end position="30"/>
    </location>
</feature>
<feature type="region of interest" description="Disordered" evidence="1">
    <location>
        <begin position="80"/>
        <end position="103"/>
    </location>
</feature>
<accession>A0A0G0DRB8</accession>
<dbReference type="AlphaFoldDB" id="A0A0G0DRB8"/>
<name>A0A0G0DRB8_9BACT</name>
<evidence type="ECO:0000256" key="1">
    <source>
        <dbReference type="SAM" id="MobiDB-lite"/>
    </source>
</evidence>
<dbReference type="Proteomes" id="UP000034176">
    <property type="component" value="Unassembled WGS sequence"/>
</dbReference>
<dbReference type="EMBL" id="LBPN01000028">
    <property type="protein sequence ID" value="KKP57602.1"/>
    <property type="molecule type" value="Genomic_DNA"/>
</dbReference>
<protein>
    <submittedName>
        <fullName evidence="3">Uncharacterized protein</fullName>
    </submittedName>
</protein>
<organism evidence="3 4">
    <name type="scientific">Candidatus Gottesmanbacteria bacterium GW2011_GWA1_34_13</name>
    <dbReference type="NCBI Taxonomy" id="1618434"/>
    <lineage>
        <taxon>Bacteria</taxon>
        <taxon>Candidatus Gottesmaniibacteriota</taxon>
    </lineage>
</organism>
<evidence type="ECO:0000313" key="3">
    <source>
        <dbReference type="EMBL" id="KKP57602.1"/>
    </source>
</evidence>
<evidence type="ECO:0000313" key="4">
    <source>
        <dbReference type="Proteomes" id="UP000034176"/>
    </source>
</evidence>
<keyword evidence="2" id="KW-1133">Transmembrane helix</keyword>
<sequence length="103" mass="10787">MEKKKVNGILIISIAGLIIAVGAFLITFITTQKAREPNKKLENLKIAKQIIIPSPATLPPLKGSLPSSQNISTQSSVISPSLIPVSSPTTQSAQTTPSASLNP</sequence>
<evidence type="ECO:0000256" key="2">
    <source>
        <dbReference type="SAM" id="Phobius"/>
    </source>
</evidence>
<keyword evidence="2" id="KW-0472">Membrane</keyword>